<keyword evidence="1" id="KW-0472">Membrane</keyword>
<feature type="transmembrane region" description="Helical" evidence="1">
    <location>
        <begin position="52"/>
        <end position="71"/>
    </location>
</feature>
<dbReference type="Proteomes" id="UP000464657">
    <property type="component" value="Chromosome"/>
</dbReference>
<protein>
    <submittedName>
        <fullName evidence="2">Uncharacterized protein</fullName>
    </submittedName>
</protein>
<evidence type="ECO:0000313" key="3">
    <source>
        <dbReference type="Proteomes" id="UP000464657"/>
    </source>
</evidence>
<dbReference type="EMBL" id="CP019288">
    <property type="protein sequence ID" value="QHI39102.1"/>
    <property type="molecule type" value="Genomic_DNA"/>
</dbReference>
<organism evidence="2 3">
    <name type="scientific">Kordia antarctica</name>
    <dbReference type="NCBI Taxonomy" id="1218801"/>
    <lineage>
        <taxon>Bacteria</taxon>
        <taxon>Pseudomonadati</taxon>
        <taxon>Bacteroidota</taxon>
        <taxon>Flavobacteriia</taxon>
        <taxon>Flavobacteriales</taxon>
        <taxon>Flavobacteriaceae</taxon>
        <taxon>Kordia</taxon>
    </lineage>
</organism>
<name>A0A7L4ZR61_9FLAO</name>
<accession>A0A7L4ZR61</accession>
<dbReference type="OrthoDB" id="1367524at2"/>
<evidence type="ECO:0000313" key="2">
    <source>
        <dbReference type="EMBL" id="QHI39102.1"/>
    </source>
</evidence>
<evidence type="ECO:0000256" key="1">
    <source>
        <dbReference type="SAM" id="Phobius"/>
    </source>
</evidence>
<reference evidence="2 3" key="1">
    <citation type="journal article" date="2013" name="Int. J. Syst. Evol. Microbiol.">
        <title>Kordia antarctica sp. nov., isolated from Antarctic seawater.</title>
        <authorList>
            <person name="Baek K."/>
            <person name="Choi A."/>
            <person name="Kang I."/>
            <person name="Lee K."/>
            <person name="Cho J.C."/>
        </authorList>
    </citation>
    <scope>NUCLEOTIDE SEQUENCE [LARGE SCALE GENOMIC DNA]</scope>
    <source>
        <strain evidence="2 3">IMCC3317</strain>
    </source>
</reference>
<gene>
    <name evidence="2" type="ORF">IMCC3317_45030</name>
</gene>
<keyword evidence="3" id="KW-1185">Reference proteome</keyword>
<keyword evidence="1" id="KW-1133">Transmembrane helix</keyword>
<dbReference type="RefSeq" id="WP_160131607.1">
    <property type="nucleotide sequence ID" value="NZ_CP019288.1"/>
</dbReference>
<dbReference type="KEGG" id="kan:IMCC3317_45030"/>
<dbReference type="AlphaFoldDB" id="A0A7L4ZR61"/>
<keyword evidence="1" id="KW-0812">Transmembrane</keyword>
<proteinExistence type="predicted"/>
<feature type="transmembrane region" description="Helical" evidence="1">
    <location>
        <begin position="6"/>
        <end position="32"/>
    </location>
</feature>
<sequence length="193" mass="22796">MEVLIHFIFQLIKIGILASIYAFIFIIILLIIRKLKPTKFLERVKTQKIKSWFISGFLISIGLFVYAFSYWGNHGLGDGPMIPIGHWKTVENTNWNEYGYLKGHKTSDRINIETTRFKVTNDKLCGNLESWFYDFENSYFVLDLKTDKITEFKTVTEYDEYAGKNKLPKSHEFLSFEQNYRNHWGGIRFLLLP</sequence>